<organism evidence="2 3">
    <name type="scientific">Folsomia candida</name>
    <name type="common">Springtail</name>
    <dbReference type="NCBI Taxonomy" id="158441"/>
    <lineage>
        <taxon>Eukaryota</taxon>
        <taxon>Metazoa</taxon>
        <taxon>Ecdysozoa</taxon>
        <taxon>Arthropoda</taxon>
        <taxon>Hexapoda</taxon>
        <taxon>Collembola</taxon>
        <taxon>Entomobryomorpha</taxon>
        <taxon>Isotomoidea</taxon>
        <taxon>Isotomidae</taxon>
        <taxon>Proisotominae</taxon>
        <taxon>Folsomia</taxon>
    </lineage>
</organism>
<keyword evidence="3" id="KW-1185">Reference proteome</keyword>
<sequence>MHLQFGTCKFTPRLLSTLIPPVILSFTLFPLYITHPADFTSSLETLTSLPYCHPIRFYQNLPVFPTFQAPISIWNAARASLFRSSNFRFSVERTRQIPCFSIIASITDLTYLKINNNFHFYQIYNFIYLMRCDSHTLFKDRAITHLGYDNVIGRNYGKICITVLLQSVQFNKLNPSAQEELLSRSIFEDMEYYTFFRIRVLLIIQGTTSTSAYLAWQPLPLIGSAIGLLTPTSPKLPQDIETLRKQFIPSQVPFKYHASLPHHQHLLEILNISFFPGYDDPRIVEMPLDTPQLNYDLNNHILPVEAASFRFLTCYSETELSFEFYVKPFQWQVWVSILLSILIIAGFLKVHDSLRTSFSAFFNVIGVLLEEAYSAPSTLWKSEPFRIVLISWLLMCIVLTNAYMGVAITDLSSPLKSKSLSTFSDLKTTTCQSICRCGAELGYNETTYLGFSGALYKRHFKVGTHFEWLSKFEAALYPRLSHPENFQFGGVLRSIVARLLNIAQKVRENCSHKPKYILEQLHLLSMFFPQKGYLPDLKNGKIPIISGIERSLISCGKIVFILNSNEIEAEYKFLQGSYKNLTFFKSEEAINSKLMLVITFDLSDTAKKMSRLLEAGIYSKIKTSLDFVTGKFGFGECGNWVGESETNLYEGKGGAKMGVEND</sequence>
<dbReference type="EMBL" id="LNIX01000010">
    <property type="protein sequence ID" value="OXA49346.1"/>
    <property type="molecule type" value="Genomic_DNA"/>
</dbReference>
<keyword evidence="1" id="KW-0812">Transmembrane</keyword>
<dbReference type="Gene3D" id="1.10.287.70">
    <property type="match status" value="1"/>
</dbReference>
<name>A0A226DYR1_FOLCA</name>
<dbReference type="AlphaFoldDB" id="A0A226DYR1"/>
<keyword evidence="1" id="KW-1133">Transmembrane helix</keyword>
<proteinExistence type="predicted"/>
<evidence type="ECO:0000313" key="3">
    <source>
        <dbReference type="Proteomes" id="UP000198287"/>
    </source>
</evidence>
<protein>
    <submittedName>
        <fullName evidence="2">Uncharacterized protein</fullName>
    </submittedName>
</protein>
<feature type="transmembrane region" description="Helical" evidence="1">
    <location>
        <begin position="331"/>
        <end position="350"/>
    </location>
</feature>
<dbReference type="Proteomes" id="UP000198287">
    <property type="component" value="Unassembled WGS sequence"/>
</dbReference>
<reference evidence="2 3" key="1">
    <citation type="submission" date="2015-12" db="EMBL/GenBank/DDBJ databases">
        <title>The genome of Folsomia candida.</title>
        <authorList>
            <person name="Faddeeva A."/>
            <person name="Derks M.F."/>
            <person name="Anvar Y."/>
            <person name="Smit S."/>
            <person name="Van Straalen N."/>
            <person name="Roelofs D."/>
        </authorList>
    </citation>
    <scope>NUCLEOTIDE SEQUENCE [LARGE SCALE GENOMIC DNA]</scope>
    <source>
        <strain evidence="2 3">VU population</strain>
        <tissue evidence="2">Whole body</tissue>
    </source>
</reference>
<evidence type="ECO:0000313" key="2">
    <source>
        <dbReference type="EMBL" id="OXA49346.1"/>
    </source>
</evidence>
<gene>
    <name evidence="2" type="ORF">Fcan01_15874</name>
</gene>
<evidence type="ECO:0000256" key="1">
    <source>
        <dbReference type="SAM" id="Phobius"/>
    </source>
</evidence>
<feature type="transmembrane region" description="Helical" evidence="1">
    <location>
        <begin position="387"/>
        <end position="408"/>
    </location>
</feature>
<comment type="caution">
    <text evidence="2">The sequence shown here is derived from an EMBL/GenBank/DDBJ whole genome shotgun (WGS) entry which is preliminary data.</text>
</comment>
<keyword evidence="1" id="KW-0472">Membrane</keyword>
<accession>A0A226DYR1</accession>